<dbReference type="Gene3D" id="3.30.70.270">
    <property type="match status" value="1"/>
</dbReference>
<dbReference type="InterPro" id="IPR052155">
    <property type="entry name" value="Biofilm_reg_signaling"/>
</dbReference>
<dbReference type="SMART" id="SM00091">
    <property type="entry name" value="PAS"/>
    <property type="match status" value="1"/>
</dbReference>
<dbReference type="EMBL" id="CP109441">
    <property type="protein sequence ID" value="WUV44051.1"/>
    <property type="molecule type" value="Genomic_DNA"/>
</dbReference>
<dbReference type="RefSeq" id="WP_329406777.1">
    <property type="nucleotide sequence ID" value="NZ_CP109441.1"/>
</dbReference>
<dbReference type="SMART" id="SM00086">
    <property type="entry name" value="PAC"/>
    <property type="match status" value="1"/>
</dbReference>
<dbReference type="InterPro" id="IPR029787">
    <property type="entry name" value="Nucleotide_cyclase"/>
</dbReference>
<dbReference type="CDD" id="cd01949">
    <property type="entry name" value="GGDEF"/>
    <property type="match status" value="1"/>
</dbReference>
<gene>
    <name evidence="5" type="ORF">OG563_33380</name>
</gene>
<evidence type="ECO:0000259" key="2">
    <source>
        <dbReference type="PROSITE" id="PS50112"/>
    </source>
</evidence>
<feature type="domain" description="PAS" evidence="2">
    <location>
        <begin position="196"/>
        <end position="267"/>
    </location>
</feature>
<evidence type="ECO:0000259" key="4">
    <source>
        <dbReference type="PROSITE" id="PS50887"/>
    </source>
</evidence>
<dbReference type="InterPro" id="IPR013656">
    <property type="entry name" value="PAS_4"/>
</dbReference>
<dbReference type="Gene3D" id="3.30.450.20">
    <property type="entry name" value="PAS domain"/>
    <property type="match status" value="1"/>
</dbReference>
<protein>
    <submittedName>
        <fullName evidence="5">Sensor domain-containing diguanylate cyclase</fullName>
    </submittedName>
</protein>
<dbReference type="InterPro" id="IPR000160">
    <property type="entry name" value="GGDEF_dom"/>
</dbReference>
<feature type="domain" description="GGDEF" evidence="4">
    <location>
        <begin position="354"/>
        <end position="490"/>
    </location>
</feature>
<keyword evidence="6" id="KW-1185">Reference proteome</keyword>
<sequence>MTVNIPLVEAELAEAEEGHAASTLSPVPIRPIGLQAHRNPISAHRRPLSWVLSPAVYALSGYKQGTTMQEQRRSALIAQWQRALDIAGAPGPTSDAATLLGQLYDVFTAGVEADPFDERIGAAVGYALAAAGLLDPAVPVASARVLCQVADDSGRPDAVARVAALLAAVGCGFQERFQQAPTAGKRDDVWRDRHSAGDFLRLLLDNTAVAIAVGDIRGTLIDANRGLAQMIGVPVEKLRGISVRHFAHPLDTAKINTLVYDKLVRARGGMVKIESRALNPDGSTKWVAFTISYVRGSGTQADYLLAVGEDVTERHLLEEELHKQARHDPLTGLPNRRHLLERMDALADTATSADLIGLCFADLDHFKQINDHYGHRIGDEVLRIVADRLHSARIRQDCTIARLGGDEFVVLVPSPVDEDCVATAADALLTALSAPVVVEGCEIAVSASVGTVVASIAGSGPEQLLDAADRQLYRAKQDRLARGSMCSTTRNSAPAARQRTQERQHTPPLKPLDPPGTALTRLLASSPIADS</sequence>
<dbReference type="NCBIfam" id="TIGR00229">
    <property type="entry name" value="sensory_box"/>
    <property type="match status" value="1"/>
</dbReference>
<organism evidence="5 6">
    <name type="scientific">Nocardia vinacea</name>
    <dbReference type="NCBI Taxonomy" id="96468"/>
    <lineage>
        <taxon>Bacteria</taxon>
        <taxon>Bacillati</taxon>
        <taxon>Actinomycetota</taxon>
        <taxon>Actinomycetes</taxon>
        <taxon>Mycobacteriales</taxon>
        <taxon>Nocardiaceae</taxon>
        <taxon>Nocardia</taxon>
    </lineage>
</organism>
<dbReference type="SUPFAM" id="SSF55073">
    <property type="entry name" value="Nucleotide cyclase"/>
    <property type="match status" value="1"/>
</dbReference>
<dbReference type="NCBIfam" id="TIGR00254">
    <property type="entry name" value="GGDEF"/>
    <property type="match status" value="1"/>
</dbReference>
<evidence type="ECO:0000313" key="6">
    <source>
        <dbReference type="Proteomes" id="UP001432062"/>
    </source>
</evidence>
<evidence type="ECO:0000256" key="1">
    <source>
        <dbReference type="SAM" id="MobiDB-lite"/>
    </source>
</evidence>
<feature type="region of interest" description="Disordered" evidence="1">
    <location>
        <begin position="483"/>
        <end position="519"/>
    </location>
</feature>
<feature type="domain" description="PAC" evidence="3">
    <location>
        <begin position="271"/>
        <end position="323"/>
    </location>
</feature>
<dbReference type="InterPro" id="IPR000014">
    <property type="entry name" value="PAS"/>
</dbReference>
<dbReference type="CDD" id="cd00130">
    <property type="entry name" value="PAS"/>
    <property type="match status" value="1"/>
</dbReference>
<accession>A0ABZ1YP63</accession>
<dbReference type="InterPro" id="IPR035965">
    <property type="entry name" value="PAS-like_dom_sf"/>
</dbReference>
<dbReference type="PANTHER" id="PTHR44757:SF2">
    <property type="entry name" value="BIOFILM ARCHITECTURE MAINTENANCE PROTEIN MBAA"/>
    <property type="match status" value="1"/>
</dbReference>
<evidence type="ECO:0000259" key="3">
    <source>
        <dbReference type="PROSITE" id="PS50113"/>
    </source>
</evidence>
<dbReference type="SMART" id="SM00267">
    <property type="entry name" value="GGDEF"/>
    <property type="match status" value="1"/>
</dbReference>
<dbReference type="InterPro" id="IPR043128">
    <property type="entry name" value="Rev_trsase/Diguanyl_cyclase"/>
</dbReference>
<dbReference type="PROSITE" id="PS50113">
    <property type="entry name" value="PAC"/>
    <property type="match status" value="1"/>
</dbReference>
<dbReference type="Pfam" id="PF00990">
    <property type="entry name" value="GGDEF"/>
    <property type="match status" value="1"/>
</dbReference>
<dbReference type="InterPro" id="IPR001610">
    <property type="entry name" value="PAC"/>
</dbReference>
<reference evidence="5" key="1">
    <citation type="submission" date="2022-10" db="EMBL/GenBank/DDBJ databases">
        <title>The complete genomes of actinobacterial strains from the NBC collection.</title>
        <authorList>
            <person name="Joergensen T.S."/>
            <person name="Alvarez Arevalo M."/>
            <person name="Sterndorff E.B."/>
            <person name="Faurdal D."/>
            <person name="Vuksanovic O."/>
            <person name="Mourched A.-S."/>
            <person name="Charusanti P."/>
            <person name="Shaw S."/>
            <person name="Blin K."/>
            <person name="Weber T."/>
        </authorList>
    </citation>
    <scope>NUCLEOTIDE SEQUENCE</scope>
    <source>
        <strain evidence="5">NBC_01482</strain>
    </source>
</reference>
<dbReference type="PROSITE" id="PS50112">
    <property type="entry name" value="PAS"/>
    <property type="match status" value="1"/>
</dbReference>
<evidence type="ECO:0000313" key="5">
    <source>
        <dbReference type="EMBL" id="WUV44051.1"/>
    </source>
</evidence>
<proteinExistence type="predicted"/>
<dbReference type="InterPro" id="IPR000700">
    <property type="entry name" value="PAS-assoc_C"/>
</dbReference>
<dbReference type="Proteomes" id="UP001432062">
    <property type="component" value="Chromosome"/>
</dbReference>
<dbReference type="PANTHER" id="PTHR44757">
    <property type="entry name" value="DIGUANYLATE CYCLASE DGCP"/>
    <property type="match status" value="1"/>
</dbReference>
<dbReference type="Pfam" id="PF08448">
    <property type="entry name" value="PAS_4"/>
    <property type="match status" value="1"/>
</dbReference>
<dbReference type="SUPFAM" id="SSF55785">
    <property type="entry name" value="PYP-like sensor domain (PAS domain)"/>
    <property type="match status" value="1"/>
</dbReference>
<dbReference type="PROSITE" id="PS50887">
    <property type="entry name" value="GGDEF"/>
    <property type="match status" value="1"/>
</dbReference>
<name>A0ABZ1YP63_9NOCA</name>